<dbReference type="InterPro" id="IPR001227">
    <property type="entry name" value="Ac_transferase_dom_sf"/>
</dbReference>
<evidence type="ECO:0000256" key="4">
    <source>
        <dbReference type="ARBA" id="ARBA00022679"/>
    </source>
</evidence>
<evidence type="ECO:0000256" key="7">
    <source>
        <dbReference type="ARBA" id="ARBA00023315"/>
    </source>
</evidence>
<evidence type="ECO:0000256" key="3">
    <source>
        <dbReference type="ARBA" id="ARBA00022553"/>
    </source>
</evidence>
<feature type="domain" description="Carrier" evidence="8">
    <location>
        <begin position="943"/>
        <end position="1017"/>
    </location>
</feature>
<name>K7R6F0_STRRG</name>
<dbReference type="SUPFAM" id="SSF53901">
    <property type="entry name" value="Thiolase-like"/>
    <property type="match status" value="1"/>
</dbReference>
<dbReference type="GO" id="GO:0004312">
    <property type="term" value="F:fatty acid synthase activity"/>
    <property type="evidence" value="ECO:0007669"/>
    <property type="project" value="TreeGrafter"/>
</dbReference>
<dbReference type="Pfam" id="PF00109">
    <property type="entry name" value="ketoacyl-synt"/>
    <property type="match status" value="1"/>
</dbReference>
<dbReference type="GO" id="GO:0033068">
    <property type="term" value="P:macrolide biosynthetic process"/>
    <property type="evidence" value="ECO:0007669"/>
    <property type="project" value="UniProtKB-ARBA"/>
</dbReference>
<dbReference type="SUPFAM" id="SSF47336">
    <property type="entry name" value="ACP-like"/>
    <property type="match status" value="1"/>
</dbReference>
<dbReference type="Pfam" id="PF00550">
    <property type="entry name" value="PP-binding"/>
    <property type="match status" value="1"/>
</dbReference>
<evidence type="ECO:0000256" key="1">
    <source>
        <dbReference type="ARBA" id="ARBA00001957"/>
    </source>
</evidence>
<dbReference type="SUPFAM" id="SSF52151">
    <property type="entry name" value="FabD/lysophospholipase-like"/>
    <property type="match status" value="1"/>
</dbReference>
<dbReference type="InterPro" id="IPR014031">
    <property type="entry name" value="Ketoacyl_synth_C"/>
</dbReference>
<comment type="cofactor">
    <cofactor evidence="1">
        <name>pantetheine 4'-phosphate</name>
        <dbReference type="ChEBI" id="CHEBI:47942"/>
    </cofactor>
</comment>
<evidence type="ECO:0000259" key="9">
    <source>
        <dbReference type="PROSITE" id="PS52004"/>
    </source>
</evidence>
<dbReference type="EMBL" id="JX042309">
    <property type="protein sequence ID" value="AFV71311.1"/>
    <property type="molecule type" value="Genomic_DNA"/>
</dbReference>
<gene>
    <name evidence="10" type="primary">pyrA8</name>
</gene>
<evidence type="ECO:0000256" key="5">
    <source>
        <dbReference type="ARBA" id="ARBA00023194"/>
    </source>
</evidence>
<evidence type="ECO:0000313" key="10">
    <source>
        <dbReference type="EMBL" id="AFV71311.1"/>
    </source>
</evidence>
<sequence length="1019" mass="107349">MDNDEKLVEYLKWTTAELHRTRERLAEAQRREPVAIVGASCRYPGGVRSPEGLWELVAEGRDAVSDMPADRGWDVDALYDPDPDAPGKSYTRSGGFLYDAAGFDAEFFGISPREAAAVDPQQRILLELAWEAVERAGIDPGALRGTRTGTYVGIMYSDYAARLYPAPPPDLGGMLGTGSAPSIASGRIAYTLGLEGPAITVDTACSSSLVAVHLAAQALRQGECELALAGGATIMATPGTFVEFSRQRGLAADGRCKSFAAAADGVGWAEGAGLLLLERLSDARANGHPILAVIPGSAVNQDGASNGLTAPNGPSQQRVIRDALAAAGWSPADVDAVEAHGTGTTLGDPIEAQALLATYGQEREEPLYIGSVKSNLGHAQAAAGIAGIIKMVEAMRHGVLPASLHIDAPTPHVDWTEGKAELLTRARAWPSSGGRPFRAGVSSFGISGTNAHVLLEQPPSEEPGQDPGDQGVPWLLSARSQAALRESAGRLAAWRRAHPGIPADQVAHTLATRRAHHPYRAYVSGPDLPAALDAVAEGRAHPKAVTGRPRPGRLAFVYSGQGSQRPGMGRALDEAYPAFAAKLDEVCALLDPGLPVPLREVMSGDGDRLATTLYTQTALFAYHVALSALLAEHGVTPDRVAGHSVGEYAAAYQAGILTLPDAATLLLARATLLGTLPPGAMTAVDATADEVAATLVPGVEIAARNSAHATVVSGDPAAVAEVTARWRERGRRATPLKVPHAFHSAHTEPVLERFAEVARTLTYARPRIPFIPAGDPAGDPATPEYWIGQIRRPVDFAHAVTTLADQEVTAFAELTPHPTLTPHVRHAAGDAAVIVLTDHAYLEGLAGLHTQSTHAPTWTRVLAPRPPANPPTYPFRHQNYWLHPAARGNLDAAGLAAALDLTPEQRKALEEYLRPAHDEPGAPQEPDERPAHLADVPPEERAEFVRALVLASAASVLGHADPGELDLDLDFMSLGLSSITAVELAAQLKAAGIELGAADLYDHPTPAELVRHLQNGVNR</sequence>
<keyword evidence="6" id="KW-0511">Multifunctional enzyme</keyword>
<keyword evidence="2" id="KW-0596">Phosphopantetheine</keyword>
<dbReference type="GO" id="GO:0004315">
    <property type="term" value="F:3-oxoacyl-[acyl-carrier-protein] synthase activity"/>
    <property type="evidence" value="ECO:0007669"/>
    <property type="project" value="InterPro"/>
</dbReference>
<keyword evidence="3" id="KW-0597">Phosphoprotein</keyword>
<dbReference type="InterPro" id="IPR020806">
    <property type="entry name" value="PKS_PP-bd"/>
</dbReference>
<dbReference type="GO" id="GO:0031177">
    <property type="term" value="F:phosphopantetheine binding"/>
    <property type="evidence" value="ECO:0007669"/>
    <property type="project" value="InterPro"/>
</dbReference>
<keyword evidence="5" id="KW-0045">Antibiotic biosynthesis</keyword>
<dbReference type="GO" id="GO:0006633">
    <property type="term" value="P:fatty acid biosynthetic process"/>
    <property type="evidence" value="ECO:0007669"/>
    <property type="project" value="InterPro"/>
</dbReference>
<dbReference type="InterPro" id="IPR014043">
    <property type="entry name" value="Acyl_transferase_dom"/>
</dbReference>
<dbReference type="Pfam" id="PF02801">
    <property type="entry name" value="Ketoacyl-synt_C"/>
    <property type="match status" value="1"/>
</dbReference>
<dbReference type="InterPro" id="IPR020841">
    <property type="entry name" value="PKS_Beta-ketoAc_synthase_dom"/>
</dbReference>
<reference evidence="10" key="2">
    <citation type="journal article" date="2012" name="J. Am. Chem. Soc.">
        <title>Insights into pyrroindomycin biosynthesis reveal a uniform paradigm for tetramate/tetronate formation.</title>
        <authorList>
            <person name="Wu Q."/>
            <person name="Wu Z."/>
            <person name="Qu X."/>
            <person name="Liu W."/>
        </authorList>
    </citation>
    <scope>NUCLEOTIDE SEQUENCE</scope>
    <source>
        <strain evidence="10">NRRL 21084</strain>
    </source>
</reference>
<dbReference type="AlphaFoldDB" id="K7R6F0"/>
<dbReference type="Gene3D" id="3.30.70.3290">
    <property type="match status" value="1"/>
</dbReference>
<evidence type="ECO:0000256" key="2">
    <source>
        <dbReference type="ARBA" id="ARBA00022450"/>
    </source>
</evidence>
<dbReference type="InterPro" id="IPR009081">
    <property type="entry name" value="PP-bd_ACP"/>
</dbReference>
<keyword evidence="7" id="KW-0012">Acyltransferase</keyword>
<dbReference type="Gene3D" id="3.40.366.10">
    <property type="entry name" value="Malonyl-Coenzyme A Acyl Carrier Protein, domain 2"/>
    <property type="match status" value="1"/>
</dbReference>
<dbReference type="InterPro" id="IPR036736">
    <property type="entry name" value="ACP-like_sf"/>
</dbReference>
<dbReference type="InterPro" id="IPR014030">
    <property type="entry name" value="Ketoacyl_synth_N"/>
</dbReference>
<protein>
    <submittedName>
        <fullName evidence="10">PyrA8</fullName>
    </submittedName>
</protein>
<organism evidence="10">
    <name type="scientific">Streptomyces rugosporus</name>
    <dbReference type="NCBI Taxonomy" id="295838"/>
    <lineage>
        <taxon>Bacteria</taxon>
        <taxon>Bacillati</taxon>
        <taxon>Actinomycetota</taxon>
        <taxon>Actinomycetes</taxon>
        <taxon>Kitasatosporales</taxon>
        <taxon>Streptomycetaceae</taxon>
        <taxon>Streptomyces</taxon>
    </lineage>
</organism>
<dbReference type="PROSITE" id="PS50075">
    <property type="entry name" value="CARRIER"/>
    <property type="match status" value="1"/>
</dbReference>
<dbReference type="Pfam" id="PF16197">
    <property type="entry name" value="KAsynt_C_assoc"/>
    <property type="match status" value="1"/>
</dbReference>
<dbReference type="Pfam" id="PF08990">
    <property type="entry name" value="Docking"/>
    <property type="match status" value="1"/>
</dbReference>
<reference evidence="10" key="1">
    <citation type="journal article" date="2012" name="Chem. Biol.">
        <title>Quartromicin biosynthesis: two alternative polyketide chains produced by one polyketide synthase assembly line.</title>
        <authorList>
            <person name="He H.Y."/>
            <person name="Pan H.X."/>
            <person name="Wu L.F."/>
            <person name="Zhang B.B."/>
            <person name="Chai H.B."/>
            <person name="Liu W."/>
            <person name="Tang G.L."/>
        </authorList>
    </citation>
    <scope>NUCLEOTIDE SEQUENCE</scope>
    <source>
        <strain evidence="10">NRRL 21084</strain>
    </source>
</reference>
<dbReference type="Gene3D" id="1.10.1200.10">
    <property type="entry name" value="ACP-like"/>
    <property type="match status" value="1"/>
</dbReference>
<dbReference type="SMART" id="SM00823">
    <property type="entry name" value="PKS_PP"/>
    <property type="match status" value="1"/>
</dbReference>
<dbReference type="InterPro" id="IPR016035">
    <property type="entry name" value="Acyl_Trfase/lysoPLipase"/>
</dbReference>
<dbReference type="InterPro" id="IPR015083">
    <property type="entry name" value="NorB/c/GfsB-D-like_docking"/>
</dbReference>
<proteinExistence type="predicted"/>
<dbReference type="InterPro" id="IPR032821">
    <property type="entry name" value="PKS_assoc"/>
</dbReference>
<dbReference type="PANTHER" id="PTHR43775">
    <property type="entry name" value="FATTY ACID SYNTHASE"/>
    <property type="match status" value="1"/>
</dbReference>
<dbReference type="InterPro" id="IPR006162">
    <property type="entry name" value="Ppantetheine_attach_site"/>
</dbReference>
<evidence type="ECO:0000256" key="6">
    <source>
        <dbReference type="ARBA" id="ARBA00023268"/>
    </source>
</evidence>
<dbReference type="InterPro" id="IPR050091">
    <property type="entry name" value="PKS_NRPS_Biosynth_Enz"/>
</dbReference>
<feature type="domain" description="Ketosynthase family 3 (KS3)" evidence="9">
    <location>
        <begin position="31"/>
        <end position="457"/>
    </location>
</feature>
<dbReference type="Gene3D" id="3.40.47.10">
    <property type="match status" value="1"/>
</dbReference>
<dbReference type="InterPro" id="IPR016039">
    <property type="entry name" value="Thiolase-like"/>
</dbReference>
<dbReference type="FunFam" id="3.40.47.10:FF:000019">
    <property type="entry name" value="Polyketide synthase type I"/>
    <property type="match status" value="1"/>
</dbReference>
<dbReference type="PANTHER" id="PTHR43775:SF51">
    <property type="entry name" value="INACTIVE PHENOLPHTHIOCEROL SYNTHESIS POLYKETIDE SYNTHASE TYPE I PKS1-RELATED"/>
    <property type="match status" value="1"/>
</dbReference>
<evidence type="ECO:0000259" key="8">
    <source>
        <dbReference type="PROSITE" id="PS50075"/>
    </source>
</evidence>
<accession>K7R6F0</accession>
<dbReference type="PROSITE" id="PS52004">
    <property type="entry name" value="KS3_2"/>
    <property type="match status" value="1"/>
</dbReference>
<dbReference type="InterPro" id="IPR016036">
    <property type="entry name" value="Malonyl_transacylase_ACP-bd"/>
</dbReference>
<dbReference type="InterPro" id="IPR018201">
    <property type="entry name" value="Ketoacyl_synth_AS"/>
</dbReference>
<dbReference type="SUPFAM" id="SSF55048">
    <property type="entry name" value="Probable ACP-binding domain of malonyl-CoA ACP transacylase"/>
    <property type="match status" value="1"/>
</dbReference>
<dbReference type="SMART" id="SM01294">
    <property type="entry name" value="PKS_PP_betabranch"/>
    <property type="match status" value="1"/>
</dbReference>
<dbReference type="SMART" id="SM00827">
    <property type="entry name" value="PKS_AT"/>
    <property type="match status" value="1"/>
</dbReference>
<dbReference type="PROSITE" id="PS00606">
    <property type="entry name" value="KS3_1"/>
    <property type="match status" value="1"/>
</dbReference>
<dbReference type="SMART" id="SM00825">
    <property type="entry name" value="PKS_KS"/>
    <property type="match status" value="1"/>
</dbReference>
<dbReference type="CDD" id="cd00833">
    <property type="entry name" value="PKS"/>
    <property type="match status" value="1"/>
</dbReference>
<dbReference type="PROSITE" id="PS00012">
    <property type="entry name" value="PHOSPHOPANTETHEINE"/>
    <property type="match status" value="1"/>
</dbReference>
<dbReference type="Pfam" id="PF00698">
    <property type="entry name" value="Acyl_transf_1"/>
    <property type="match status" value="1"/>
</dbReference>
<keyword evidence="4" id="KW-0808">Transferase</keyword>